<dbReference type="InterPro" id="IPR029018">
    <property type="entry name" value="Hex-like_dom2"/>
</dbReference>
<evidence type="ECO:0000313" key="3">
    <source>
        <dbReference type="Proteomes" id="UP000320735"/>
    </source>
</evidence>
<dbReference type="Gene3D" id="3.30.379.10">
    <property type="entry name" value="Chitobiase/beta-hexosaminidase domain 2-like"/>
    <property type="match status" value="1"/>
</dbReference>
<keyword evidence="1" id="KW-0378">Hydrolase</keyword>
<proteinExistence type="predicted"/>
<organism evidence="2 3">
    <name type="scientific">Symmachiella macrocystis</name>
    <dbReference type="NCBI Taxonomy" id="2527985"/>
    <lineage>
        <taxon>Bacteria</taxon>
        <taxon>Pseudomonadati</taxon>
        <taxon>Planctomycetota</taxon>
        <taxon>Planctomycetia</taxon>
        <taxon>Planctomycetales</taxon>
        <taxon>Planctomycetaceae</taxon>
        <taxon>Symmachiella</taxon>
    </lineage>
</organism>
<dbReference type="AlphaFoldDB" id="A0A5C6BPU9"/>
<keyword evidence="3" id="KW-1185">Reference proteome</keyword>
<dbReference type="EMBL" id="SJPP01000001">
    <property type="protein sequence ID" value="TWU13029.1"/>
    <property type="molecule type" value="Genomic_DNA"/>
</dbReference>
<evidence type="ECO:0000313" key="2">
    <source>
        <dbReference type="EMBL" id="TWU13029.1"/>
    </source>
</evidence>
<evidence type="ECO:0008006" key="4">
    <source>
        <dbReference type="Google" id="ProtNLM"/>
    </source>
</evidence>
<evidence type="ECO:0000256" key="1">
    <source>
        <dbReference type="ARBA" id="ARBA00022801"/>
    </source>
</evidence>
<name>A0A5C6BPU9_9PLAN</name>
<comment type="caution">
    <text evidence="2">The sequence shown here is derived from an EMBL/GenBank/DDBJ whole genome shotgun (WGS) entry which is preliminary data.</text>
</comment>
<dbReference type="SUPFAM" id="SSF55545">
    <property type="entry name" value="beta-N-acetylhexosaminidase-like domain"/>
    <property type="match status" value="1"/>
</dbReference>
<sequence>MRIPTLIVALGLVLLGGIFSNDVAAADLDLSRAVILAPQEATKLQKKAAQVLVEEVEKRTQIRWPIMQQAKDNTAPVIVLNTMEGLAKTEFGQPLNKIKDWPAEGYSLSVGADDQPPMVVCMGNDERGLLFAVGRLLRALRMSPGQALLPDDLMISSAPQVPLRGHQLGYRPKTNSYDAWTVPMWDQYIRDLVVFGNNAIELIPPRSDDDDLSPHFPLPKMEMMIEMSRICDEYDQDVWIWYPAMDEDYADPKTVEFALKEWEEVFKKLPRIDAVFVPGGDPGHTHPRPLMALLEKQAASLRKYHPHAEMWVSPQSFSDEWTDIFLDFLKTEQPDWLAGVVFGPQVWTPLEKLRAAIPKKYPIRRYPDITHSRHCQYPVPDWDLAYAMTIAREGINPRPVDEANIFRLLYKHSQGFLTYSEGCNDDVNKIVWSMLGWNPNTPVIEILRQYSRYFIGPQYEEEFAQGLLALEQNWRGALLTNQGVSTTLAQFQNMEADASPQLLLNWRFQQALYRAYYDAYVRSRLIYETALEEQALQQLRTAEPTGALTAIDAAEKTLMQAVDNPPSPEWRAKVFELGDALNKSIRMQLSVPRHGAIAIERGANLDTIDMPLNNRPWLQKRFAAIRKLKDEPQRLAEIDKIVNWTNPGPGGFHDDLGDPARQPHLVRGPGAKTDPQYFESSLLGTSIRRGVISTNPISWWRHAGAMHNAPLTMQYNDLDKQAKYRLRVCYAGDTDWIKIRLVADDEHEIHPLIDKSMPEPLFEYDIPQATTADGELTLTWTREQGVGRNGRGCQVAEVWLIREAE</sequence>
<accession>A0A5C6BPU9</accession>
<reference evidence="2 3" key="1">
    <citation type="submission" date="2019-02" db="EMBL/GenBank/DDBJ databases">
        <title>Deep-cultivation of Planctomycetes and their phenomic and genomic characterization uncovers novel biology.</title>
        <authorList>
            <person name="Wiegand S."/>
            <person name="Jogler M."/>
            <person name="Boedeker C."/>
            <person name="Pinto D."/>
            <person name="Vollmers J."/>
            <person name="Rivas-Marin E."/>
            <person name="Kohn T."/>
            <person name="Peeters S.H."/>
            <person name="Heuer A."/>
            <person name="Rast P."/>
            <person name="Oberbeckmann S."/>
            <person name="Bunk B."/>
            <person name="Jeske O."/>
            <person name="Meyerdierks A."/>
            <person name="Storesund J.E."/>
            <person name="Kallscheuer N."/>
            <person name="Luecker S."/>
            <person name="Lage O.M."/>
            <person name="Pohl T."/>
            <person name="Merkel B.J."/>
            <person name="Hornburger P."/>
            <person name="Mueller R.-W."/>
            <person name="Bruemmer F."/>
            <person name="Labrenz M."/>
            <person name="Spormann A.M."/>
            <person name="Op Den Camp H."/>
            <person name="Overmann J."/>
            <person name="Amann R."/>
            <person name="Jetten M.S.M."/>
            <person name="Mascher T."/>
            <person name="Medema M.H."/>
            <person name="Devos D.P."/>
            <person name="Kaster A.-K."/>
            <person name="Ovreas L."/>
            <person name="Rohde M."/>
            <person name="Galperin M.Y."/>
            <person name="Jogler C."/>
        </authorList>
    </citation>
    <scope>NUCLEOTIDE SEQUENCE [LARGE SCALE GENOMIC DNA]</scope>
    <source>
        <strain evidence="2 3">CA54</strain>
    </source>
</reference>
<dbReference type="GO" id="GO:0005975">
    <property type="term" value="P:carbohydrate metabolic process"/>
    <property type="evidence" value="ECO:0007669"/>
    <property type="project" value="UniProtKB-ARBA"/>
</dbReference>
<dbReference type="RefSeq" id="WP_197532307.1">
    <property type="nucleotide sequence ID" value="NZ_SJPP01000001.1"/>
</dbReference>
<gene>
    <name evidence="2" type="ORF">CA54_18550</name>
</gene>
<protein>
    <recommendedName>
        <fullName evidence="4">Alpha glucuronidase N-terminal domain-containing protein</fullName>
    </recommendedName>
</protein>
<dbReference type="Proteomes" id="UP000320735">
    <property type="component" value="Unassembled WGS sequence"/>
</dbReference>
<dbReference type="GO" id="GO:0016787">
    <property type="term" value="F:hydrolase activity"/>
    <property type="evidence" value="ECO:0007669"/>
    <property type="project" value="UniProtKB-KW"/>
</dbReference>